<sequence length="322" mass="35798">MSTIDDSGAIPLHHFITVILIVAPLGAILLPIIGTLIFFTPSESRRRPVFILNILACLLGICQAIYFVSLYSHVVLHPDKPISHSTALAAIATLLTPPILIDAILFFRLLAFYPIQLTPRNMLIVILTPTFLFKAARLACLIAFLVTYPVTRFDGPGYDALPGLVWGRGPWVIALLALQAVDNSYLSTMFLYKLYRFRYSARKAIGGSKKDIFSRVPAVFVIALGNYLIPVGIDVIVIVLMVLLPSWSNGAYLLFLANFITILGIVFATVWTTNQNWIIRKMVEAGVDARTQSTMRFQTKSISEAVSEFDPFDSPEFLFRTP</sequence>
<accession>A0ACC0UL83</accession>
<gene>
    <name evidence="1" type="ORF">F5148DRAFT_901752</name>
</gene>
<name>A0ACC0UL83_9AGAM</name>
<dbReference type="Proteomes" id="UP001207468">
    <property type="component" value="Unassembled WGS sequence"/>
</dbReference>
<comment type="caution">
    <text evidence="1">The sequence shown here is derived from an EMBL/GenBank/DDBJ whole genome shotgun (WGS) entry which is preliminary data.</text>
</comment>
<reference evidence="1" key="1">
    <citation type="submission" date="2021-03" db="EMBL/GenBank/DDBJ databases">
        <title>Evolutionary priming and transition to the ectomycorrhizal habit in an iconic lineage of mushroom-forming fungi: is preadaptation a requirement?</title>
        <authorList>
            <consortium name="DOE Joint Genome Institute"/>
            <person name="Looney B.P."/>
            <person name="Miyauchi S."/>
            <person name="Morin E."/>
            <person name="Drula E."/>
            <person name="Courty P.E."/>
            <person name="Chicoki N."/>
            <person name="Fauchery L."/>
            <person name="Kohler A."/>
            <person name="Kuo A."/>
            <person name="LaButti K."/>
            <person name="Pangilinan J."/>
            <person name="Lipzen A."/>
            <person name="Riley R."/>
            <person name="Andreopoulos W."/>
            <person name="He G."/>
            <person name="Johnson J."/>
            <person name="Barry K.W."/>
            <person name="Grigoriev I.V."/>
            <person name="Nagy L."/>
            <person name="Hibbett D."/>
            <person name="Henrissat B."/>
            <person name="Matheny P.B."/>
            <person name="Labbe J."/>
            <person name="Martin A.F."/>
        </authorList>
    </citation>
    <scope>NUCLEOTIDE SEQUENCE</scope>
    <source>
        <strain evidence="1">BPL698</strain>
    </source>
</reference>
<dbReference type="EMBL" id="JAGFNK010000009">
    <property type="protein sequence ID" value="KAI9512426.1"/>
    <property type="molecule type" value="Genomic_DNA"/>
</dbReference>
<evidence type="ECO:0000313" key="1">
    <source>
        <dbReference type="EMBL" id="KAI9512426.1"/>
    </source>
</evidence>
<proteinExistence type="predicted"/>
<keyword evidence="2" id="KW-1185">Reference proteome</keyword>
<evidence type="ECO:0000313" key="2">
    <source>
        <dbReference type="Proteomes" id="UP001207468"/>
    </source>
</evidence>
<protein>
    <submittedName>
        <fullName evidence="1">Uncharacterized protein</fullName>
    </submittedName>
</protein>
<organism evidence="1 2">
    <name type="scientific">Russula earlei</name>
    <dbReference type="NCBI Taxonomy" id="71964"/>
    <lineage>
        <taxon>Eukaryota</taxon>
        <taxon>Fungi</taxon>
        <taxon>Dikarya</taxon>
        <taxon>Basidiomycota</taxon>
        <taxon>Agaricomycotina</taxon>
        <taxon>Agaricomycetes</taxon>
        <taxon>Russulales</taxon>
        <taxon>Russulaceae</taxon>
        <taxon>Russula</taxon>
    </lineage>
</organism>